<keyword evidence="2" id="KW-1185">Reference proteome</keyword>
<name>A0ABS8TXV5_9GAMM</name>
<comment type="caution">
    <text evidence="1">The sequence shown here is derived from an EMBL/GenBank/DDBJ whole genome shotgun (WGS) entry which is preliminary data.</text>
</comment>
<accession>A0ABS8TXV5</accession>
<reference evidence="1" key="1">
    <citation type="submission" date="2021-11" db="EMBL/GenBank/DDBJ databases">
        <title>Genome sequence of Xylella taiwanensis PLS432.</title>
        <authorList>
            <person name="Weng L.-W."/>
            <person name="Su C.-C."/>
            <person name="Tsai C.-W."/>
            <person name="Kuo C.-H."/>
        </authorList>
    </citation>
    <scope>NUCLEOTIDE SEQUENCE</scope>
    <source>
        <strain evidence="1">PLS432</strain>
    </source>
</reference>
<evidence type="ECO:0000313" key="2">
    <source>
        <dbReference type="Proteomes" id="UP001430701"/>
    </source>
</evidence>
<proteinExistence type="predicted"/>
<sequence>MPMFLVLPDSPFRFEKLISLLTDPASHGGSAAAALHVIASCLPDFNFSLCDGAYGSTMFAFTSYRNAVMREQGDDRYGAYGGDMSTGASVLLAAYRPGALIGIHLTHPAAVRDGTATGADAGGRWLSTAARLVPAGRGCLHAHPGHQTVDARDYTERCSGRACRMDCGEVPGVE</sequence>
<organism evidence="1 2">
    <name type="scientific">Xylella taiwanensis</name>
    <dbReference type="NCBI Taxonomy" id="1444770"/>
    <lineage>
        <taxon>Bacteria</taxon>
        <taxon>Pseudomonadati</taxon>
        <taxon>Pseudomonadota</taxon>
        <taxon>Gammaproteobacteria</taxon>
        <taxon>Lysobacterales</taxon>
        <taxon>Lysobacteraceae</taxon>
        <taxon>Xylella</taxon>
    </lineage>
</organism>
<dbReference type="Proteomes" id="UP001430701">
    <property type="component" value="Unassembled WGS sequence"/>
</dbReference>
<dbReference type="SUPFAM" id="SSF53474">
    <property type="entry name" value="alpha/beta-Hydrolases"/>
    <property type="match status" value="1"/>
</dbReference>
<dbReference type="EMBL" id="JAJPPU010000002">
    <property type="protein sequence ID" value="MCD8473560.1"/>
    <property type="molecule type" value="Genomic_DNA"/>
</dbReference>
<dbReference type="InterPro" id="IPR029058">
    <property type="entry name" value="AB_hydrolase_fold"/>
</dbReference>
<protein>
    <submittedName>
        <fullName evidence="1">Uncharacterized protein</fullName>
    </submittedName>
</protein>
<dbReference type="GeneID" id="68900451"/>
<gene>
    <name evidence="1" type="ORF">LPH55_08845</name>
</gene>
<dbReference type="RefSeq" id="WP_152536625.1">
    <property type="nucleotide sequence ID" value="NZ_CP053627.1"/>
</dbReference>
<evidence type="ECO:0000313" key="1">
    <source>
        <dbReference type="EMBL" id="MCD8473560.1"/>
    </source>
</evidence>
<dbReference type="Gene3D" id="3.40.50.1820">
    <property type="entry name" value="alpha/beta hydrolase"/>
    <property type="match status" value="1"/>
</dbReference>